<evidence type="ECO:0000256" key="2">
    <source>
        <dbReference type="ARBA" id="ARBA00023043"/>
    </source>
</evidence>
<feature type="repeat" description="ANK" evidence="3">
    <location>
        <begin position="109"/>
        <end position="141"/>
    </location>
</feature>
<gene>
    <name evidence="5" type="ORF">PG986_012955</name>
</gene>
<feature type="repeat" description="ANK" evidence="3">
    <location>
        <begin position="76"/>
        <end position="108"/>
    </location>
</feature>
<organism evidence="5 6">
    <name type="scientific">Apiospora aurea</name>
    <dbReference type="NCBI Taxonomy" id="335848"/>
    <lineage>
        <taxon>Eukaryota</taxon>
        <taxon>Fungi</taxon>
        <taxon>Dikarya</taxon>
        <taxon>Ascomycota</taxon>
        <taxon>Pezizomycotina</taxon>
        <taxon>Sordariomycetes</taxon>
        <taxon>Xylariomycetidae</taxon>
        <taxon>Amphisphaeriales</taxon>
        <taxon>Apiosporaceae</taxon>
        <taxon>Apiospora</taxon>
    </lineage>
</organism>
<dbReference type="Gene3D" id="1.25.40.20">
    <property type="entry name" value="Ankyrin repeat-containing domain"/>
    <property type="match status" value="2"/>
</dbReference>
<dbReference type="SMART" id="SM00248">
    <property type="entry name" value="ANK"/>
    <property type="match status" value="8"/>
</dbReference>
<dbReference type="PROSITE" id="PS50297">
    <property type="entry name" value="ANK_REP_REGION"/>
    <property type="match status" value="3"/>
</dbReference>
<dbReference type="EMBL" id="JAQQWE010000008">
    <property type="protein sequence ID" value="KAK7943842.1"/>
    <property type="molecule type" value="Genomic_DNA"/>
</dbReference>
<evidence type="ECO:0000313" key="5">
    <source>
        <dbReference type="EMBL" id="KAK7943842.1"/>
    </source>
</evidence>
<dbReference type="SUPFAM" id="SSF57850">
    <property type="entry name" value="RING/U-box"/>
    <property type="match status" value="1"/>
</dbReference>
<evidence type="ECO:0000256" key="4">
    <source>
        <dbReference type="SAM" id="MobiDB-lite"/>
    </source>
</evidence>
<feature type="repeat" description="ANK" evidence="3">
    <location>
        <begin position="254"/>
        <end position="286"/>
    </location>
</feature>
<comment type="caution">
    <text evidence="5">The sequence shown here is derived from an EMBL/GenBank/DDBJ whole genome shotgun (WGS) entry which is preliminary data.</text>
</comment>
<dbReference type="Pfam" id="PF12796">
    <property type="entry name" value="Ank_2"/>
    <property type="match status" value="2"/>
</dbReference>
<dbReference type="PANTHER" id="PTHR24198:SF165">
    <property type="entry name" value="ANKYRIN REPEAT-CONTAINING PROTEIN-RELATED"/>
    <property type="match status" value="1"/>
</dbReference>
<feature type="region of interest" description="Disordered" evidence="4">
    <location>
        <begin position="451"/>
        <end position="492"/>
    </location>
</feature>
<dbReference type="PROSITE" id="PS50088">
    <property type="entry name" value="ANK_REPEAT"/>
    <property type="match status" value="3"/>
</dbReference>
<accession>A0ABR1Q1H2</accession>
<dbReference type="Proteomes" id="UP001391051">
    <property type="component" value="Unassembled WGS sequence"/>
</dbReference>
<dbReference type="PANTHER" id="PTHR24198">
    <property type="entry name" value="ANKYRIN REPEAT AND PROTEIN KINASE DOMAIN-CONTAINING PROTEIN"/>
    <property type="match status" value="1"/>
</dbReference>
<dbReference type="RefSeq" id="XP_066695873.1">
    <property type="nucleotide sequence ID" value="XM_066849177.1"/>
</dbReference>
<dbReference type="CDD" id="cd02249">
    <property type="entry name" value="ZZ"/>
    <property type="match status" value="1"/>
</dbReference>
<keyword evidence="2 3" id="KW-0040">ANK repeat</keyword>
<keyword evidence="1" id="KW-0677">Repeat</keyword>
<dbReference type="GeneID" id="92082239"/>
<sequence>MFDQEVLLSDHNTGTGVTNGPVAYGRQAMIRFLCEHGADPNCRWDDGRTLVHKAIDWPGLPTLLEFRPDVNAVDKEGRAPLHEVYGDTPLENVKLLVRAGADINLADGAGRTPLVEAVHSENLEVAEYLISRKPDLNKASLLIGGPLHIACKVGSLRLVEAMLNGQDNKADVHLTVPGYGGTPLLSAFAHGVWYTSGDDECERIINLLVEHGADVAAARGSLGTAVGTAALLGMTRVLELALAKGGQAGVPDALGRLALHSAALRGNMEAVEVLLEAGEDAAAADKAGRTALHWAVQGGDPAVVSLILTKVGPAAVNQRDKDGWTPLCWAARGCGCDFVNRQVDEADQLEVLNKLLEMGASQEDIPELPGKEWTPFGIATYHGRPNSVLNLLRPGTSCDYCYHNLDGYQYSCRHCKPFEFDLCYKCHNQRSVLHDPDHIFERLGTEFTVVSPSVSSRASSRQSSSEVVEESTSESNSDSEDSGSGDQSAGED</sequence>
<proteinExistence type="predicted"/>
<name>A0ABR1Q1H2_9PEZI</name>
<dbReference type="Pfam" id="PF13637">
    <property type="entry name" value="Ank_4"/>
    <property type="match status" value="1"/>
</dbReference>
<dbReference type="InterPro" id="IPR036770">
    <property type="entry name" value="Ankyrin_rpt-contain_sf"/>
</dbReference>
<evidence type="ECO:0000256" key="3">
    <source>
        <dbReference type="PROSITE-ProRule" id="PRU00023"/>
    </source>
</evidence>
<keyword evidence="6" id="KW-1185">Reference proteome</keyword>
<dbReference type="InterPro" id="IPR002110">
    <property type="entry name" value="Ankyrin_rpt"/>
</dbReference>
<feature type="compositionally biased region" description="Acidic residues" evidence="4">
    <location>
        <begin position="467"/>
        <end position="492"/>
    </location>
</feature>
<reference evidence="5 6" key="1">
    <citation type="submission" date="2023-01" db="EMBL/GenBank/DDBJ databases">
        <title>Analysis of 21 Apiospora genomes using comparative genomics revels a genus with tremendous synthesis potential of carbohydrate active enzymes and secondary metabolites.</title>
        <authorList>
            <person name="Sorensen T."/>
        </authorList>
    </citation>
    <scope>NUCLEOTIDE SEQUENCE [LARGE SCALE GENOMIC DNA]</scope>
    <source>
        <strain evidence="5 6">CBS 24483</strain>
    </source>
</reference>
<evidence type="ECO:0000313" key="6">
    <source>
        <dbReference type="Proteomes" id="UP001391051"/>
    </source>
</evidence>
<evidence type="ECO:0000256" key="1">
    <source>
        <dbReference type="ARBA" id="ARBA00022737"/>
    </source>
</evidence>
<feature type="compositionally biased region" description="Low complexity" evidence="4">
    <location>
        <begin position="451"/>
        <end position="466"/>
    </location>
</feature>
<protein>
    <submittedName>
        <fullName evidence="5">Ankyrin repeat protein</fullName>
    </submittedName>
</protein>
<dbReference type="SUPFAM" id="SSF48403">
    <property type="entry name" value="Ankyrin repeat"/>
    <property type="match status" value="2"/>
</dbReference>